<evidence type="ECO:0000259" key="1">
    <source>
        <dbReference type="Pfam" id="PF07883"/>
    </source>
</evidence>
<dbReference type="RefSeq" id="WP_166642242.1">
    <property type="nucleotide sequence ID" value="NZ_SNZP01000009.1"/>
</dbReference>
<dbReference type="SUPFAM" id="SSF51182">
    <property type="entry name" value="RmlC-like cupins"/>
    <property type="match status" value="1"/>
</dbReference>
<dbReference type="InterPro" id="IPR011051">
    <property type="entry name" value="RmlC_Cupin_sf"/>
</dbReference>
<dbReference type="InterPro" id="IPR013096">
    <property type="entry name" value="Cupin_2"/>
</dbReference>
<dbReference type="Pfam" id="PF07883">
    <property type="entry name" value="Cupin_2"/>
    <property type="match status" value="1"/>
</dbReference>
<dbReference type="CDD" id="cd02208">
    <property type="entry name" value="cupin_RmlC-like"/>
    <property type="match status" value="1"/>
</dbReference>
<evidence type="ECO:0000313" key="2">
    <source>
        <dbReference type="EMBL" id="TDR77783.1"/>
    </source>
</evidence>
<dbReference type="EMBL" id="SNZP01000009">
    <property type="protein sequence ID" value="TDR77783.1"/>
    <property type="molecule type" value="Genomic_DNA"/>
</dbReference>
<gene>
    <name evidence="2" type="ORF">DFP86_10923</name>
</gene>
<evidence type="ECO:0000313" key="3">
    <source>
        <dbReference type="Proteomes" id="UP000295611"/>
    </source>
</evidence>
<dbReference type="InterPro" id="IPR014710">
    <property type="entry name" value="RmlC-like_jellyroll"/>
</dbReference>
<protein>
    <submittedName>
        <fullName evidence="2">Cupin domain</fullName>
    </submittedName>
</protein>
<comment type="caution">
    <text evidence="2">The sequence shown here is derived from an EMBL/GenBank/DDBJ whole genome shotgun (WGS) entry which is preliminary data.</text>
</comment>
<keyword evidence="3" id="KW-1185">Reference proteome</keyword>
<sequence>MTAFVLHTLPAAGRLQEPDTDHVLATVRASQLLLINLVPGSYAFESHAHSEYLLCLSGTLVLEDDAGGQAAAQVGEMIEIPPGLRHRFAPTSDAVIVTVAQNG</sequence>
<dbReference type="Gene3D" id="2.60.120.10">
    <property type="entry name" value="Jelly Rolls"/>
    <property type="match status" value="1"/>
</dbReference>
<accession>A0A4R7B4L2</accession>
<name>A0A4R7B4L2_9NEIS</name>
<reference evidence="2 3" key="1">
    <citation type="submission" date="2019-03" db="EMBL/GenBank/DDBJ databases">
        <title>Genomic Encyclopedia of Type Strains, Phase III (KMG-III): the genomes of soil and plant-associated and newly described type strains.</title>
        <authorList>
            <person name="Whitman W."/>
        </authorList>
    </citation>
    <scope>NUCLEOTIDE SEQUENCE [LARGE SCALE GENOMIC DNA]</scope>
    <source>
        <strain evidence="2 3">CECT 8976</strain>
    </source>
</reference>
<dbReference type="AlphaFoldDB" id="A0A4R7B4L2"/>
<proteinExistence type="predicted"/>
<feature type="domain" description="Cupin type-2" evidence="1">
    <location>
        <begin position="35"/>
        <end position="95"/>
    </location>
</feature>
<dbReference type="Proteomes" id="UP000295611">
    <property type="component" value="Unassembled WGS sequence"/>
</dbReference>
<organism evidence="2 3">
    <name type="scientific">Paludibacterium purpuratum</name>
    <dbReference type="NCBI Taxonomy" id="1144873"/>
    <lineage>
        <taxon>Bacteria</taxon>
        <taxon>Pseudomonadati</taxon>
        <taxon>Pseudomonadota</taxon>
        <taxon>Betaproteobacteria</taxon>
        <taxon>Neisseriales</taxon>
        <taxon>Chromobacteriaceae</taxon>
        <taxon>Paludibacterium</taxon>
    </lineage>
</organism>